<reference evidence="2" key="1">
    <citation type="submission" date="2024-07" db="EMBL/GenBank/DDBJ databases">
        <title>Two chromosome-level genome assemblies of Korean endemic species Abeliophyllum distichum and Forsythia ovata (Oleaceae).</title>
        <authorList>
            <person name="Jang H."/>
        </authorList>
    </citation>
    <scope>NUCLEOTIDE SEQUENCE [LARGE SCALE GENOMIC DNA]</scope>
</reference>
<accession>A0ABD1XCB2</accession>
<dbReference type="PANTHER" id="PTHR11017:SF385">
    <property type="entry name" value="DISEASE RESISTANCE PROTEIN (TIR-NBS-LRR CLASS)-RELATED"/>
    <property type="match status" value="1"/>
</dbReference>
<keyword evidence="2" id="KW-1185">Reference proteome</keyword>
<keyword evidence="1" id="KW-0812">Transmembrane</keyword>
<dbReference type="SUPFAM" id="SSF52058">
    <property type="entry name" value="L domain-like"/>
    <property type="match status" value="1"/>
</dbReference>
<gene>
    <name evidence="1" type="ORF">Fot_04342</name>
</gene>
<comment type="caution">
    <text evidence="1">The sequence shown here is derived from an EMBL/GenBank/DDBJ whole genome shotgun (WGS) entry which is preliminary data.</text>
</comment>
<protein>
    <submittedName>
        <fullName evidence="1">Transmembrane receptor</fullName>
    </submittedName>
</protein>
<dbReference type="Gene3D" id="3.80.10.10">
    <property type="entry name" value="Ribonuclease Inhibitor"/>
    <property type="match status" value="1"/>
</dbReference>
<dbReference type="PANTHER" id="PTHR11017">
    <property type="entry name" value="LEUCINE-RICH REPEAT-CONTAINING PROTEIN"/>
    <property type="match status" value="1"/>
</dbReference>
<keyword evidence="1" id="KW-0675">Receptor</keyword>
<sequence>MKRTRIISSRTIALDNLQRAPNITAVLTYMKEKYKEYFQHGAEEGEAIVDAKWFKSMVNLRMLQFSNVRLEGDFKYIPAAVKWLQWRKCSLRSLPSVLLSREMAVLDLSQSKIESVSGWKWFWDRRKVKNKLVVLNLYNCYNLTAIPDLSGHKSLEKLILELCTSLKTVHKSIGSLDTLRHLNLRECSSLVEFPSDVSGLKLLEVLILSGCSQLKNLPRNIGSMNSL</sequence>
<dbReference type="InterPro" id="IPR044974">
    <property type="entry name" value="Disease_R_plants"/>
</dbReference>
<evidence type="ECO:0000313" key="2">
    <source>
        <dbReference type="Proteomes" id="UP001604277"/>
    </source>
</evidence>
<keyword evidence="1" id="KW-0472">Membrane</keyword>
<name>A0ABD1XCB2_9LAMI</name>
<dbReference type="InterPro" id="IPR032675">
    <property type="entry name" value="LRR_dom_sf"/>
</dbReference>
<evidence type="ECO:0000313" key="1">
    <source>
        <dbReference type="EMBL" id="KAL2559603.1"/>
    </source>
</evidence>
<dbReference type="EMBL" id="JBFOLJ010000001">
    <property type="protein sequence ID" value="KAL2559603.1"/>
    <property type="molecule type" value="Genomic_DNA"/>
</dbReference>
<dbReference type="AlphaFoldDB" id="A0ABD1XCB2"/>
<organism evidence="1 2">
    <name type="scientific">Forsythia ovata</name>
    <dbReference type="NCBI Taxonomy" id="205694"/>
    <lineage>
        <taxon>Eukaryota</taxon>
        <taxon>Viridiplantae</taxon>
        <taxon>Streptophyta</taxon>
        <taxon>Embryophyta</taxon>
        <taxon>Tracheophyta</taxon>
        <taxon>Spermatophyta</taxon>
        <taxon>Magnoliopsida</taxon>
        <taxon>eudicotyledons</taxon>
        <taxon>Gunneridae</taxon>
        <taxon>Pentapetalae</taxon>
        <taxon>asterids</taxon>
        <taxon>lamiids</taxon>
        <taxon>Lamiales</taxon>
        <taxon>Oleaceae</taxon>
        <taxon>Forsythieae</taxon>
        <taxon>Forsythia</taxon>
    </lineage>
</organism>
<proteinExistence type="predicted"/>
<dbReference type="Proteomes" id="UP001604277">
    <property type="component" value="Unassembled WGS sequence"/>
</dbReference>